<evidence type="ECO:0000256" key="1">
    <source>
        <dbReference type="ARBA" id="ARBA00006547"/>
    </source>
</evidence>
<protein>
    <submittedName>
        <fullName evidence="4">Arylamine N-acetyltransferase</fullName>
    </submittedName>
</protein>
<evidence type="ECO:0000256" key="2">
    <source>
        <dbReference type="RuleBase" id="RU003452"/>
    </source>
</evidence>
<organism evidence="4 5">
    <name type="scientific">Devosia litorisediminis</name>
    <dbReference type="NCBI Taxonomy" id="2829817"/>
    <lineage>
        <taxon>Bacteria</taxon>
        <taxon>Pseudomonadati</taxon>
        <taxon>Pseudomonadota</taxon>
        <taxon>Alphaproteobacteria</taxon>
        <taxon>Hyphomicrobiales</taxon>
        <taxon>Devosiaceae</taxon>
        <taxon>Devosia</taxon>
    </lineage>
</organism>
<comment type="caution">
    <text evidence="4">The sequence shown here is derived from an EMBL/GenBank/DDBJ whole genome shotgun (WGS) entry which is preliminary data.</text>
</comment>
<dbReference type="Gene3D" id="3.30.2140.10">
    <property type="entry name" value="Arylamine N-acetyltransferase"/>
    <property type="match status" value="1"/>
</dbReference>
<keyword evidence="5" id="KW-1185">Reference proteome</keyword>
<reference evidence="4" key="1">
    <citation type="submission" date="2021-04" db="EMBL/GenBank/DDBJ databases">
        <title>Devosia litorisediminis sp. nov., isolated from a sand dune.</title>
        <authorList>
            <person name="Park S."/>
            <person name="Yoon J.-H."/>
        </authorList>
    </citation>
    <scope>NUCLEOTIDE SEQUENCE</scope>
    <source>
        <strain evidence="4">BSSL-BM10</strain>
    </source>
</reference>
<comment type="similarity">
    <text evidence="1 2">Belongs to the arylamine N-acetyltransferase family.</text>
</comment>
<dbReference type="PANTHER" id="PTHR11786">
    <property type="entry name" value="N-HYDROXYARYLAMINE O-ACETYLTRANSFERASE"/>
    <property type="match status" value="1"/>
</dbReference>
<dbReference type="InterPro" id="IPR001447">
    <property type="entry name" value="Arylamine_N-AcTrfase"/>
</dbReference>
<dbReference type="PRINTS" id="PR01543">
    <property type="entry name" value="ANATRNSFRASE"/>
</dbReference>
<dbReference type="InterPro" id="IPR038765">
    <property type="entry name" value="Papain-like_cys_pep_sf"/>
</dbReference>
<accession>A0A942E941</accession>
<dbReference type="EMBL" id="JAGXTP010000004">
    <property type="protein sequence ID" value="MBS3850528.1"/>
    <property type="molecule type" value="Genomic_DNA"/>
</dbReference>
<feature type="region of interest" description="Disordered" evidence="3">
    <location>
        <begin position="272"/>
        <end position="291"/>
    </location>
</feature>
<dbReference type="AlphaFoldDB" id="A0A942E941"/>
<evidence type="ECO:0000313" key="4">
    <source>
        <dbReference type="EMBL" id="MBS3850528.1"/>
    </source>
</evidence>
<gene>
    <name evidence="4" type="ORF">KD146_17655</name>
</gene>
<dbReference type="SUPFAM" id="SSF54001">
    <property type="entry name" value="Cysteine proteinases"/>
    <property type="match status" value="1"/>
</dbReference>
<evidence type="ECO:0000256" key="3">
    <source>
        <dbReference type="SAM" id="MobiDB-lite"/>
    </source>
</evidence>
<dbReference type="Gene3D" id="2.40.128.150">
    <property type="entry name" value="Cysteine proteinases"/>
    <property type="match status" value="1"/>
</dbReference>
<proteinExistence type="inferred from homology"/>
<evidence type="ECO:0000313" key="5">
    <source>
        <dbReference type="Proteomes" id="UP000678281"/>
    </source>
</evidence>
<dbReference type="PANTHER" id="PTHR11786:SF0">
    <property type="entry name" value="ARYLAMINE N-ACETYLTRANSFERASE 4-RELATED"/>
    <property type="match status" value="1"/>
</dbReference>
<dbReference type="RefSeq" id="WP_212660169.1">
    <property type="nucleotide sequence ID" value="NZ_JAGXTP010000004.1"/>
</dbReference>
<dbReference type="GO" id="GO:0016407">
    <property type="term" value="F:acetyltransferase activity"/>
    <property type="evidence" value="ECO:0007669"/>
    <property type="project" value="InterPro"/>
</dbReference>
<dbReference type="Pfam" id="PF00797">
    <property type="entry name" value="Acetyltransf_2"/>
    <property type="match status" value="1"/>
</dbReference>
<name>A0A942E941_9HYPH</name>
<dbReference type="Proteomes" id="UP000678281">
    <property type="component" value="Unassembled WGS sequence"/>
</dbReference>
<sequence length="291" mass="31847">MSQKVNLNAYFERIGFAGSIAPTLATLELLHALHPAAIAFENLNPLLGLPVKLDLASLQSKLLTERRGGYCYEHNLLLMAMLKDLDFNVRGLTARVLWNDPDTTQSHHMLLAVDINSSTYIADVGFGGLTMTAPLKLKADTEQTTPHENFRLTGGDPEWLLEAKMGEAWRPLYAFETSEKTMADFEEANRFLANDPASPMRSELRVALAPSGKRLTLKNNRLTTYVEGSEPVSQQLSSVAEMREVLTTSFGMALPPADLLDPKLAEMLAEAGIAPQAPPPADDMGPEVAEN</sequence>